<feature type="domain" description="Recombinase" evidence="2">
    <location>
        <begin position="169"/>
        <end position="313"/>
    </location>
</feature>
<dbReference type="InterPro" id="IPR006119">
    <property type="entry name" value="Resolv_N"/>
</dbReference>
<dbReference type="Pfam" id="PF00239">
    <property type="entry name" value="Resolvase"/>
    <property type="match status" value="1"/>
</dbReference>
<dbReference type="PANTHER" id="PTHR30461">
    <property type="entry name" value="DNA-INVERTASE FROM LAMBDOID PROPHAGE"/>
    <property type="match status" value="1"/>
</dbReference>
<gene>
    <name evidence="3" type="ORF">SAMN05444424_0524</name>
</gene>
<organism evidence="3 4">
    <name type="scientific">Bittarella massiliensis</name>
    <name type="common">ex Durand et al. 2017</name>
    <dbReference type="NCBI Taxonomy" id="1720313"/>
    <lineage>
        <taxon>Bacteria</taxon>
        <taxon>Bacillati</taxon>
        <taxon>Bacillota</taxon>
        <taxon>Clostridia</taxon>
        <taxon>Eubacteriales</taxon>
        <taxon>Oscillospiraceae</taxon>
        <taxon>Bittarella (ex Durand et al. 2017)</taxon>
    </lineage>
</organism>
<dbReference type="InterPro" id="IPR025827">
    <property type="entry name" value="Zn_ribbon_recom_dom"/>
</dbReference>
<dbReference type="GO" id="GO:0003677">
    <property type="term" value="F:DNA binding"/>
    <property type="evidence" value="ECO:0007669"/>
    <property type="project" value="InterPro"/>
</dbReference>
<sequence length="554" mass="64451">MSLKVLYKAIAYLRLSKEDGDEAESNSIRNQRILIEDYVKRQADIKLVGEKVDDGYSGVNFDRPGFQEMMDLIRDGKVNCVIVKDLSRFARNFVESGKYLQQIFPFLNVRFIAINDNYDSLKADYQTNNLYVPIKNLFNDAYSRDVSIKMRSFYDYKKRNGMPTCAFAVYGYRREKGSKKLLVDENVAGVIQSIAAAKLFGLSLQQIADKLNEQQVLCPAEYKRSISPNYKCGPRKKVVCKWTKMAVSRILRNRVYTGCLELGKTYRPNYKVKRPFLAAKDSWTQYENAHEAILSKVEFDTIQRTMSVEMRRNPQAETSYLLNGILFCADCHQAMVRRNVYSKGKKYVYYNCASNRKDKNECTPHNISEDTILKILLPVIRNHVEAVVEIDDMLHYLDTLPERQGASRTIDRHIKALEAELEKNRRFKRMVFEKYGEKIIDQKTYLEYTEIYSKKCDDLEAAISKRREELQAVLTAGASRNEWVRLFKKNRGIKNLNRPLLLSLIERVEVGEGKNITVRFAYQNQFDIAKEYIDNFKTKEAEHELEPAENKRSS</sequence>
<dbReference type="InterPro" id="IPR050639">
    <property type="entry name" value="SSR_resolvase"/>
</dbReference>
<feature type="domain" description="Resolvase/invertase-type recombinase catalytic" evidence="1">
    <location>
        <begin position="8"/>
        <end position="161"/>
    </location>
</feature>
<comment type="caution">
    <text evidence="3">The sequence shown here is derived from an EMBL/GenBank/DDBJ whole genome shotgun (WGS) entry which is preliminary data.</text>
</comment>
<dbReference type="GO" id="GO:0000150">
    <property type="term" value="F:DNA strand exchange activity"/>
    <property type="evidence" value="ECO:0007669"/>
    <property type="project" value="InterPro"/>
</dbReference>
<dbReference type="Gene3D" id="3.90.1750.20">
    <property type="entry name" value="Putative Large Serine Recombinase, Chain B, Domain 2"/>
    <property type="match status" value="1"/>
</dbReference>
<dbReference type="Gene3D" id="3.40.50.1390">
    <property type="entry name" value="Resolvase, N-terminal catalytic domain"/>
    <property type="match status" value="1"/>
</dbReference>
<name>A0AAQ1MBK8_9FIRM</name>
<accession>A0AAQ1MBK8</accession>
<dbReference type="Proteomes" id="UP000184089">
    <property type="component" value="Unassembled WGS sequence"/>
</dbReference>
<dbReference type="EMBL" id="FQVY01000001">
    <property type="protein sequence ID" value="SHF74260.1"/>
    <property type="molecule type" value="Genomic_DNA"/>
</dbReference>
<evidence type="ECO:0000259" key="2">
    <source>
        <dbReference type="PROSITE" id="PS51737"/>
    </source>
</evidence>
<protein>
    <submittedName>
        <fullName evidence="3">Site-specific DNA recombinase</fullName>
    </submittedName>
</protein>
<dbReference type="InterPro" id="IPR036162">
    <property type="entry name" value="Resolvase-like_N_sf"/>
</dbReference>
<dbReference type="PROSITE" id="PS51737">
    <property type="entry name" value="RECOMBINASE_DNA_BIND"/>
    <property type="match status" value="1"/>
</dbReference>
<dbReference type="AlphaFoldDB" id="A0AAQ1MBK8"/>
<evidence type="ECO:0000313" key="3">
    <source>
        <dbReference type="EMBL" id="SHF74260.1"/>
    </source>
</evidence>
<dbReference type="InterPro" id="IPR038109">
    <property type="entry name" value="DNA_bind_recomb_sf"/>
</dbReference>
<dbReference type="Pfam" id="PF07508">
    <property type="entry name" value="Recombinase"/>
    <property type="match status" value="1"/>
</dbReference>
<dbReference type="SUPFAM" id="SSF53041">
    <property type="entry name" value="Resolvase-like"/>
    <property type="match status" value="1"/>
</dbReference>
<dbReference type="SMART" id="SM00857">
    <property type="entry name" value="Resolvase"/>
    <property type="match status" value="1"/>
</dbReference>
<dbReference type="PROSITE" id="PS51736">
    <property type="entry name" value="RECOMBINASES_3"/>
    <property type="match status" value="1"/>
</dbReference>
<dbReference type="Pfam" id="PF13408">
    <property type="entry name" value="Zn_ribbon_recom"/>
    <property type="match status" value="1"/>
</dbReference>
<evidence type="ECO:0000259" key="1">
    <source>
        <dbReference type="PROSITE" id="PS51736"/>
    </source>
</evidence>
<dbReference type="PANTHER" id="PTHR30461:SF23">
    <property type="entry name" value="DNA RECOMBINASE-RELATED"/>
    <property type="match status" value="1"/>
</dbReference>
<reference evidence="4" key="1">
    <citation type="submission" date="2016-11" db="EMBL/GenBank/DDBJ databases">
        <authorList>
            <person name="Jaros S."/>
            <person name="Januszkiewicz K."/>
            <person name="Wedrychowicz H."/>
        </authorList>
    </citation>
    <scope>NUCLEOTIDE SEQUENCE [LARGE SCALE GENOMIC DNA]</scope>
    <source>
        <strain evidence="4">DSM 4029</strain>
    </source>
</reference>
<evidence type="ECO:0000313" key="4">
    <source>
        <dbReference type="Proteomes" id="UP000184089"/>
    </source>
</evidence>
<dbReference type="InterPro" id="IPR011109">
    <property type="entry name" value="DNA_bind_recombinase_dom"/>
</dbReference>
<proteinExistence type="predicted"/>